<dbReference type="Proteomes" id="UP001255185">
    <property type="component" value="Unassembled WGS sequence"/>
</dbReference>
<dbReference type="EMBL" id="JAVDVI010000003">
    <property type="protein sequence ID" value="MDR6966881.1"/>
    <property type="molecule type" value="Genomic_DNA"/>
</dbReference>
<gene>
    <name evidence="1" type="ORF">J2X31_000881</name>
</gene>
<organism evidence="1 2">
    <name type="scientific">Flavobacterium arsenatis</name>
    <dbReference type="NCBI Taxonomy" id="1484332"/>
    <lineage>
        <taxon>Bacteria</taxon>
        <taxon>Pseudomonadati</taxon>
        <taxon>Bacteroidota</taxon>
        <taxon>Flavobacteriia</taxon>
        <taxon>Flavobacteriales</taxon>
        <taxon>Flavobacteriaceae</taxon>
        <taxon>Flavobacterium</taxon>
    </lineage>
</organism>
<sequence length="194" mass="22525">MKTIMATLILYLFPSIDLSIMPCSMIDKIPFTIMRDFSTELNYGIKVKNAVCLTKLDYKKLFEYEMIDSDTCYLFGKFKINENRTGVYSLRNTYECDHRIELVELLVIDNCKLVDSKKILFQDNHIGVYEISSEVNKDFSELTIKETSSSEYATETGEMDTLFINTYTIDLKSKSLDTIYKKSRIQVLTSPQKQ</sequence>
<evidence type="ECO:0000313" key="1">
    <source>
        <dbReference type="EMBL" id="MDR6966881.1"/>
    </source>
</evidence>
<accession>A0ABU1TLZ2</accession>
<dbReference type="RefSeq" id="WP_310024762.1">
    <property type="nucleotide sequence ID" value="NZ_JAVDVI010000003.1"/>
</dbReference>
<keyword evidence="2" id="KW-1185">Reference proteome</keyword>
<name>A0ABU1TLZ2_9FLAO</name>
<comment type="caution">
    <text evidence="1">The sequence shown here is derived from an EMBL/GenBank/DDBJ whole genome shotgun (WGS) entry which is preliminary data.</text>
</comment>
<protein>
    <submittedName>
        <fullName evidence="1">Uncharacterized protein</fullName>
    </submittedName>
</protein>
<reference evidence="1 2" key="1">
    <citation type="submission" date="2023-07" db="EMBL/GenBank/DDBJ databases">
        <title>Sorghum-associated microbial communities from plants grown in Nebraska, USA.</title>
        <authorList>
            <person name="Schachtman D."/>
        </authorList>
    </citation>
    <scope>NUCLEOTIDE SEQUENCE [LARGE SCALE GENOMIC DNA]</scope>
    <source>
        <strain evidence="1 2">3773</strain>
    </source>
</reference>
<evidence type="ECO:0000313" key="2">
    <source>
        <dbReference type="Proteomes" id="UP001255185"/>
    </source>
</evidence>
<proteinExistence type="predicted"/>